<reference evidence="3 5" key="1">
    <citation type="submission" date="2015-07" db="EMBL/GenBank/DDBJ databases">
        <title>Bacillus zhangzhouensis sp. nov. and Bacillus nanhaiticus sp. nov.</title>
        <authorList>
            <person name="Liu Y."/>
            <person name="Lai Q."/>
            <person name="Shao Z."/>
        </authorList>
    </citation>
    <scope>NUCLEOTIDE SEQUENCE [LARGE SCALE GENOMIC DNA]</scope>
    <source>
        <strain evidence="3 5">NH7I_1</strain>
    </source>
</reference>
<comment type="similarity">
    <text evidence="1">To bacterial alkanal monooxygenase alpha and beta chains.</text>
</comment>
<keyword evidence="5" id="KW-1185">Reference proteome</keyword>
<dbReference type="EMBL" id="LGYN01000023">
    <property type="protein sequence ID" value="KPN14104.1"/>
    <property type="molecule type" value="Genomic_DNA"/>
</dbReference>
<evidence type="ECO:0000313" key="3">
    <source>
        <dbReference type="EMBL" id="KPN14104.1"/>
    </source>
</evidence>
<accession>A0ABD4QIQ6</accession>
<proteinExistence type="predicted"/>
<evidence type="ECO:0000259" key="2">
    <source>
        <dbReference type="Pfam" id="PF00296"/>
    </source>
</evidence>
<organism evidence="4 6">
    <name type="scientific">Bacillus australimaris</name>
    <dbReference type="NCBI Taxonomy" id="1326968"/>
    <lineage>
        <taxon>Bacteria</taxon>
        <taxon>Bacillati</taxon>
        <taxon>Bacillota</taxon>
        <taxon>Bacilli</taxon>
        <taxon>Bacillales</taxon>
        <taxon>Bacillaceae</taxon>
        <taxon>Bacillus</taxon>
    </lineage>
</organism>
<dbReference type="InterPro" id="IPR019949">
    <property type="entry name" value="CmoO-like"/>
</dbReference>
<name>A0ABD4QIQ6_9BACI</name>
<evidence type="ECO:0000256" key="1">
    <source>
        <dbReference type="ARBA" id="ARBA00007789"/>
    </source>
</evidence>
<dbReference type="Proteomes" id="UP000676804">
    <property type="component" value="Unassembled WGS sequence"/>
</dbReference>
<evidence type="ECO:0000313" key="5">
    <source>
        <dbReference type="Proteomes" id="UP000050272"/>
    </source>
</evidence>
<dbReference type="InterPro" id="IPR011251">
    <property type="entry name" value="Luciferase-like_dom"/>
</dbReference>
<dbReference type="Pfam" id="PF00296">
    <property type="entry name" value="Bac_luciferase"/>
    <property type="match status" value="1"/>
</dbReference>
<feature type="domain" description="Luciferase-like" evidence="2">
    <location>
        <begin position="7"/>
        <end position="296"/>
    </location>
</feature>
<evidence type="ECO:0000313" key="4">
    <source>
        <dbReference type="EMBL" id="MBR8690302.1"/>
    </source>
</evidence>
<dbReference type="Proteomes" id="UP000050272">
    <property type="component" value="Unassembled WGS sequence"/>
</dbReference>
<gene>
    <name evidence="3" type="ORF">AKG37_08505</name>
    <name evidence="4" type="ORF">KCQ59_10955</name>
</gene>
<dbReference type="PANTHER" id="PTHR30137:SF19">
    <property type="entry name" value="LUCIFERASE-LIKE MONOOXYGENASE"/>
    <property type="match status" value="1"/>
</dbReference>
<dbReference type="SUPFAM" id="SSF51679">
    <property type="entry name" value="Bacterial luciferase-like"/>
    <property type="match status" value="1"/>
</dbReference>
<dbReference type="EMBL" id="JAGQFH010000023">
    <property type="protein sequence ID" value="MBR8690302.1"/>
    <property type="molecule type" value="Genomic_DNA"/>
</dbReference>
<reference evidence="4 6" key="2">
    <citation type="submission" date="2021-04" db="EMBL/GenBank/DDBJ databases">
        <title>Isolation of newly marine bacteria for enzymatic activity.</title>
        <authorList>
            <person name="Hadi W.A.M."/>
            <person name="Nair A.J.J."/>
            <person name="Edwin B.T."/>
        </authorList>
    </citation>
    <scope>NUCLEOTIDE SEQUENCE [LARGE SCALE GENOMIC DNA]</scope>
    <source>
        <strain evidence="4 6">B28A</strain>
    </source>
</reference>
<sequence length="342" mass="37943">MSSIKLSVLDQSAVHQNETAQEALQHTVELAKIADEKGFHRFWVAEHHNMKERAGSSPEVLISYLLAQTNQIKIGSGGVMLQHYSPYKVAENFNVLASLAPGRVDLGVGKSPGGLPVSTATLQKGVSQDDYPFTEKIKELALWLHNQKHTDEKGDEIRAYPLPPVPADLFLLGTSKGSAELAAKLGVSFVFARFINSDERALEEAIKAFQQNVDPHVHKKPSFILALSVITAETNEEAKSLISNDEIVKVYLKSGKTFTLASEENAREFGNQSGEPYEIKKQERKVIFGTQEIVREELLALQKKLGIDEFIILTPIDDAEKRKRSLVLLKDAFHHDHAETLA</sequence>
<evidence type="ECO:0000313" key="6">
    <source>
        <dbReference type="Proteomes" id="UP000676804"/>
    </source>
</evidence>
<dbReference type="FunFam" id="3.20.20.30:FF:000002">
    <property type="entry name" value="LLM class flavin-dependent oxidoreductase"/>
    <property type="match status" value="1"/>
</dbReference>
<dbReference type="PANTHER" id="PTHR30137">
    <property type="entry name" value="LUCIFERASE-LIKE MONOOXYGENASE"/>
    <property type="match status" value="1"/>
</dbReference>
<protein>
    <submittedName>
        <fullName evidence="3">Alkane 1-monooxygenase</fullName>
    </submittedName>
    <submittedName>
        <fullName evidence="4">LLM class flavin-dependent oxidoreductase</fullName>
    </submittedName>
</protein>
<dbReference type="NCBIfam" id="TIGR03558">
    <property type="entry name" value="oxido_grp_1"/>
    <property type="match status" value="1"/>
</dbReference>
<comment type="caution">
    <text evidence="4">The sequence shown here is derived from an EMBL/GenBank/DDBJ whole genome shotgun (WGS) entry which is preliminary data.</text>
</comment>
<dbReference type="InterPro" id="IPR050766">
    <property type="entry name" value="Bact_Lucif_Oxidored"/>
</dbReference>
<dbReference type="Gene3D" id="3.20.20.30">
    <property type="entry name" value="Luciferase-like domain"/>
    <property type="match status" value="1"/>
</dbReference>
<dbReference type="AlphaFoldDB" id="A0ABD4QIQ6"/>
<dbReference type="InterPro" id="IPR036661">
    <property type="entry name" value="Luciferase-like_sf"/>
</dbReference>
<dbReference type="RefSeq" id="WP_060698980.1">
    <property type="nucleotide sequence ID" value="NZ_JAGQFH010000023.1"/>
</dbReference>